<feature type="transmembrane region" description="Helical" evidence="8">
    <location>
        <begin position="629"/>
        <end position="648"/>
    </location>
</feature>
<sequence>MDEDTAKKPRVSRACEPCRKRKTRCDGQRPACNNCLGSGRDCMYTEVVQKRKAKVTKENNSRSSKSRLDRIESLLDKVLRRLGDDRLGDAADIILRHNGSEFVSRRASPQSDSESDNETSENSEDEPRTSSKNESTSFIYPFKAPSSAQRGDTFSHTMERCQDRAFGGSSVFAVFSPSGLQWLSDRAGSPGIKQHMLGVFTKVFSKMHLKLRDFVEPIPEPLLPDMPEEYVEALTNHFFDAVNYISGILDREDWNQIVAAFYNKPGSRPNGYAELYLFWTLVLITTDFLHSVVEECKVASACFTRESILTLRKAALANSIFFYTRIMSLGGSFHALQGTLLLAMYFFSTPIPHGVHLAVNTAARLAIDLGLHRREGYTHLPPKVARLRMRNWWLVYTMDRDLSLRSGIPPVIHDNDVSTPSPDSCDVGDDEGIDYIKWGDGHKTSYAQLLHGLSRISSKVYSQLYSASAARKSPEKISECIIKLDRELTQWRECLPAHLRPGTDVMVFDCSKGYADVHEADNSMRSQIVEWHSQFNSLWVHFNYYFLQSAIHRTSVYHPTWYNRKILGKGEKTGNTPNGGTPMSASSHEDTNKGSPNPRLFSSHSICVQAARNTIYLTRNIPVKLMSCFWSFSFFLLSAFTILLIHVLQRPLEATIRADLELMKIAIDFLKSLPDGEEFSFLLVFTEFYDVAVKFVDTAQERHKKQEAGEKLDPNTALDKLVYSTPTSIPPNVSSSQPQLPQQQLPQQQQQQQQPQQQQASQQPQQHATPSSVDSTYNMMVNDFYPQQQQTAAQTSYAPVDYPQGQPDVLPEMYSRPGNEWYFDMYQSGFMDYGNYNYEG</sequence>
<dbReference type="CDD" id="cd00067">
    <property type="entry name" value="GAL4"/>
    <property type="match status" value="1"/>
</dbReference>
<dbReference type="KEGG" id="yli:2905921"/>
<dbReference type="SMART" id="SM00906">
    <property type="entry name" value="Fungal_trans"/>
    <property type="match status" value="1"/>
</dbReference>
<keyword evidence="8" id="KW-0472">Membrane</keyword>
<evidence type="ECO:0000256" key="3">
    <source>
        <dbReference type="ARBA" id="ARBA00023015"/>
    </source>
</evidence>
<feature type="region of interest" description="Disordered" evidence="7">
    <location>
        <begin position="568"/>
        <end position="598"/>
    </location>
</feature>
<evidence type="ECO:0000256" key="4">
    <source>
        <dbReference type="ARBA" id="ARBA00023125"/>
    </source>
</evidence>
<dbReference type="PROSITE" id="PS00463">
    <property type="entry name" value="ZN2_CY6_FUNGAL_1"/>
    <property type="match status" value="1"/>
</dbReference>
<dbReference type="InterPro" id="IPR050987">
    <property type="entry name" value="AtrR-like"/>
</dbReference>
<gene>
    <name evidence="10" type="ORF">YALI1_A10672g</name>
</gene>
<evidence type="ECO:0000256" key="5">
    <source>
        <dbReference type="ARBA" id="ARBA00023163"/>
    </source>
</evidence>
<dbReference type="GO" id="GO:0008270">
    <property type="term" value="F:zinc ion binding"/>
    <property type="evidence" value="ECO:0007669"/>
    <property type="project" value="InterPro"/>
</dbReference>
<keyword evidence="5" id="KW-0804">Transcription</keyword>
<feature type="compositionally biased region" description="Low complexity" evidence="7">
    <location>
        <begin position="734"/>
        <end position="766"/>
    </location>
</feature>
<keyword evidence="6" id="KW-0539">Nucleus</keyword>
<evidence type="ECO:0000256" key="1">
    <source>
        <dbReference type="ARBA" id="ARBA00004123"/>
    </source>
</evidence>
<dbReference type="InterPro" id="IPR036864">
    <property type="entry name" value="Zn2-C6_fun-type_DNA-bd_sf"/>
</dbReference>
<dbReference type="CDD" id="cd12148">
    <property type="entry name" value="fungal_TF_MHR"/>
    <property type="match status" value="1"/>
</dbReference>
<dbReference type="InterPro" id="IPR007219">
    <property type="entry name" value="XnlR_reg_dom"/>
</dbReference>
<dbReference type="GO" id="GO:0006351">
    <property type="term" value="P:DNA-templated transcription"/>
    <property type="evidence" value="ECO:0007669"/>
    <property type="project" value="InterPro"/>
</dbReference>
<dbReference type="RefSeq" id="XP_499952.3">
    <property type="nucleotide sequence ID" value="XM_499952.3"/>
</dbReference>
<dbReference type="VEuPathDB" id="FungiDB:YALI0_A10637g"/>
<organism evidence="10 11">
    <name type="scientific">Yarrowia lipolytica</name>
    <name type="common">Candida lipolytica</name>
    <dbReference type="NCBI Taxonomy" id="4952"/>
    <lineage>
        <taxon>Eukaryota</taxon>
        <taxon>Fungi</taxon>
        <taxon>Dikarya</taxon>
        <taxon>Ascomycota</taxon>
        <taxon>Saccharomycotina</taxon>
        <taxon>Dipodascomycetes</taxon>
        <taxon>Dipodascales</taxon>
        <taxon>Dipodascales incertae sedis</taxon>
        <taxon>Yarrowia</taxon>
    </lineage>
</organism>
<evidence type="ECO:0000313" key="10">
    <source>
        <dbReference type="EMBL" id="AOW00495.1"/>
    </source>
</evidence>
<feature type="region of interest" description="Disordered" evidence="7">
    <location>
        <begin position="723"/>
        <end position="776"/>
    </location>
</feature>
<dbReference type="eggNOG" id="ENOG502QZJZ">
    <property type="taxonomic scope" value="Eukaryota"/>
</dbReference>
<feature type="compositionally biased region" description="Polar residues" evidence="7">
    <location>
        <begin position="767"/>
        <end position="776"/>
    </location>
</feature>
<keyword evidence="8" id="KW-1133">Transmembrane helix</keyword>
<accession>A0A1D8N4F0</accession>
<dbReference type="Pfam" id="PF00172">
    <property type="entry name" value="Zn_clus"/>
    <property type="match status" value="1"/>
</dbReference>
<evidence type="ECO:0000256" key="2">
    <source>
        <dbReference type="ARBA" id="ARBA00022723"/>
    </source>
</evidence>
<dbReference type="AlphaFoldDB" id="A0A1D8N4F0"/>
<proteinExistence type="predicted"/>
<keyword evidence="2" id="KW-0479">Metal-binding</keyword>
<dbReference type="GO" id="GO:0000981">
    <property type="term" value="F:DNA-binding transcription factor activity, RNA polymerase II-specific"/>
    <property type="evidence" value="ECO:0007669"/>
    <property type="project" value="InterPro"/>
</dbReference>
<dbReference type="SMART" id="SM00066">
    <property type="entry name" value="GAL4"/>
    <property type="match status" value="1"/>
</dbReference>
<keyword evidence="8" id="KW-0812">Transmembrane</keyword>
<feature type="compositionally biased region" description="Acidic residues" evidence="7">
    <location>
        <begin position="113"/>
        <end position="124"/>
    </location>
</feature>
<evidence type="ECO:0000313" key="11">
    <source>
        <dbReference type="Proteomes" id="UP000182444"/>
    </source>
</evidence>
<dbReference type="SUPFAM" id="SSF57701">
    <property type="entry name" value="Zn2/Cys6 DNA-binding domain"/>
    <property type="match status" value="1"/>
</dbReference>
<evidence type="ECO:0000256" key="8">
    <source>
        <dbReference type="SAM" id="Phobius"/>
    </source>
</evidence>
<comment type="subcellular location">
    <subcellularLocation>
        <location evidence="1">Nucleus</location>
    </subcellularLocation>
</comment>
<feature type="compositionally biased region" description="Polar residues" evidence="7">
    <location>
        <begin position="724"/>
        <end position="733"/>
    </location>
</feature>
<dbReference type="GeneID" id="2905921"/>
<name>A0A1D8N4F0_YARLL</name>
<evidence type="ECO:0000259" key="9">
    <source>
        <dbReference type="PROSITE" id="PS50048"/>
    </source>
</evidence>
<protein>
    <recommendedName>
        <fullName evidence="9">Zn(2)-C6 fungal-type domain-containing protein</fullName>
    </recommendedName>
</protein>
<dbReference type="Proteomes" id="UP000182444">
    <property type="component" value="Chromosome 1A"/>
</dbReference>
<keyword evidence="4" id="KW-0238">DNA-binding</keyword>
<dbReference type="InterPro" id="IPR001138">
    <property type="entry name" value="Zn2Cys6_DnaBD"/>
</dbReference>
<feature type="region of interest" description="Disordered" evidence="7">
    <location>
        <begin position="102"/>
        <end position="140"/>
    </location>
</feature>
<dbReference type="GO" id="GO:0003677">
    <property type="term" value="F:DNA binding"/>
    <property type="evidence" value="ECO:0007669"/>
    <property type="project" value="UniProtKB-KW"/>
</dbReference>
<evidence type="ECO:0000256" key="7">
    <source>
        <dbReference type="SAM" id="MobiDB-lite"/>
    </source>
</evidence>
<feature type="domain" description="Zn(2)-C6 fungal-type" evidence="9">
    <location>
        <begin position="14"/>
        <end position="44"/>
    </location>
</feature>
<evidence type="ECO:0000256" key="6">
    <source>
        <dbReference type="ARBA" id="ARBA00023242"/>
    </source>
</evidence>
<dbReference type="PANTHER" id="PTHR46910">
    <property type="entry name" value="TRANSCRIPTION FACTOR PDR1"/>
    <property type="match status" value="1"/>
</dbReference>
<dbReference type="EMBL" id="CP017553">
    <property type="protein sequence ID" value="AOW00495.1"/>
    <property type="molecule type" value="Genomic_DNA"/>
</dbReference>
<dbReference type="VEuPathDB" id="FungiDB:YALI1_A10672g"/>
<dbReference type="PROSITE" id="PS50048">
    <property type="entry name" value="ZN2_CY6_FUNGAL_2"/>
    <property type="match status" value="1"/>
</dbReference>
<dbReference type="PANTHER" id="PTHR46910:SF37">
    <property type="entry name" value="ZN(II)2CYS6 TRANSCRIPTION FACTOR (EUROFUNG)"/>
    <property type="match status" value="1"/>
</dbReference>
<feature type="compositionally biased region" description="Polar residues" evidence="7">
    <location>
        <begin position="573"/>
        <end position="586"/>
    </location>
</feature>
<dbReference type="GO" id="GO:0005634">
    <property type="term" value="C:nucleus"/>
    <property type="evidence" value="ECO:0007669"/>
    <property type="project" value="UniProtKB-SubCell"/>
</dbReference>
<keyword evidence="3" id="KW-0805">Transcription regulation</keyword>
<dbReference type="Pfam" id="PF04082">
    <property type="entry name" value="Fungal_trans"/>
    <property type="match status" value="1"/>
</dbReference>
<dbReference type="Gene3D" id="4.10.240.10">
    <property type="entry name" value="Zn(2)-C6 fungal-type DNA-binding domain"/>
    <property type="match status" value="1"/>
</dbReference>
<reference evidence="10 11" key="1">
    <citation type="journal article" date="2016" name="PLoS ONE">
        <title>Sequence Assembly of Yarrowia lipolytica Strain W29/CLIB89 Shows Transposable Element Diversity.</title>
        <authorList>
            <person name="Magnan C."/>
            <person name="Yu J."/>
            <person name="Chang I."/>
            <person name="Jahn E."/>
            <person name="Kanomata Y."/>
            <person name="Wu J."/>
            <person name="Zeller M."/>
            <person name="Oakes M."/>
            <person name="Baldi P."/>
            <person name="Sandmeyer S."/>
        </authorList>
    </citation>
    <scope>NUCLEOTIDE SEQUENCE [LARGE SCALE GENOMIC DNA]</scope>
    <source>
        <strain evidence="11">CLIB89(W29)</strain>
    </source>
</reference>